<accession>A0A3P7LAT0</accession>
<evidence type="ECO:0000313" key="1">
    <source>
        <dbReference type="EMBL" id="VDM79845.1"/>
    </source>
</evidence>
<proteinExistence type="predicted"/>
<reference evidence="1 2" key="1">
    <citation type="submission" date="2018-11" db="EMBL/GenBank/DDBJ databases">
        <authorList>
            <consortium name="Pathogen Informatics"/>
        </authorList>
    </citation>
    <scope>NUCLEOTIDE SEQUENCE [LARGE SCALE GENOMIC DNA]</scope>
</reference>
<name>A0A3P7LAT0_STRVU</name>
<sequence length="88" mass="10787">MERHAFMAMRKQEVPYPARVQMYNRKKDEFKSAEEFLKAAIEEWYLNDVRNITYLLSPSRFFYQLTQVTMIGCQFSEDEEYKLICVWR</sequence>
<evidence type="ECO:0000313" key="2">
    <source>
        <dbReference type="Proteomes" id="UP000270094"/>
    </source>
</evidence>
<dbReference type="EMBL" id="UYYB01106560">
    <property type="protein sequence ID" value="VDM79845.1"/>
    <property type="molecule type" value="Genomic_DNA"/>
</dbReference>
<protein>
    <submittedName>
        <fullName evidence="1">Uncharacterized protein</fullName>
    </submittedName>
</protein>
<gene>
    <name evidence="1" type="ORF">SVUK_LOCUS14843</name>
</gene>
<dbReference type="Proteomes" id="UP000270094">
    <property type="component" value="Unassembled WGS sequence"/>
</dbReference>
<dbReference type="AlphaFoldDB" id="A0A3P7LAT0"/>
<organism evidence="1 2">
    <name type="scientific">Strongylus vulgaris</name>
    <name type="common">Blood worm</name>
    <dbReference type="NCBI Taxonomy" id="40348"/>
    <lineage>
        <taxon>Eukaryota</taxon>
        <taxon>Metazoa</taxon>
        <taxon>Ecdysozoa</taxon>
        <taxon>Nematoda</taxon>
        <taxon>Chromadorea</taxon>
        <taxon>Rhabditida</taxon>
        <taxon>Rhabditina</taxon>
        <taxon>Rhabditomorpha</taxon>
        <taxon>Strongyloidea</taxon>
        <taxon>Strongylidae</taxon>
        <taxon>Strongylus</taxon>
    </lineage>
</organism>
<keyword evidence="2" id="KW-1185">Reference proteome</keyword>